<comment type="similarity">
    <text evidence="1">Belongs to the thiolase-like superfamily. Thiolase family.</text>
</comment>
<dbReference type="InterPro" id="IPR016039">
    <property type="entry name" value="Thiolase-like"/>
</dbReference>
<dbReference type="EMBL" id="JAUTXY010000009">
    <property type="protein sequence ID" value="MEE2059700.1"/>
    <property type="molecule type" value="Genomic_DNA"/>
</dbReference>
<dbReference type="Gene3D" id="2.40.50.840">
    <property type="match status" value="1"/>
</dbReference>
<comment type="caution">
    <text evidence="5">The sequence shown here is derived from an EMBL/GenBank/DDBJ whole genome shotgun (WGS) entry which is preliminary data.</text>
</comment>
<evidence type="ECO:0000313" key="5">
    <source>
        <dbReference type="EMBL" id="MEE2059700.1"/>
    </source>
</evidence>
<dbReference type="Proteomes" id="UP001336020">
    <property type="component" value="Unassembled WGS sequence"/>
</dbReference>
<evidence type="ECO:0000256" key="1">
    <source>
        <dbReference type="ARBA" id="ARBA00010982"/>
    </source>
</evidence>
<dbReference type="RefSeq" id="WP_330134917.1">
    <property type="nucleotide sequence ID" value="NZ_JAUTXY010000009.1"/>
</dbReference>
<evidence type="ECO:0000259" key="4">
    <source>
        <dbReference type="Pfam" id="PF18313"/>
    </source>
</evidence>
<organism evidence="5 6">
    <name type="scientific">Rhodococcus artemisiae</name>
    <dbReference type="NCBI Taxonomy" id="714159"/>
    <lineage>
        <taxon>Bacteria</taxon>
        <taxon>Bacillati</taxon>
        <taxon>Actinomycetota</taxon>
        <taxon>Actinomycetes</taxon>
        <taxon>Mycobacteriales</taxon>
        <taxon>Nocardiaceae</taxon>
        <taxon>Rhodococcus</taxon>
    </lineage>
</organism>
<evidence type="ECO:0000256" key="3">
    <source>
        <dbReference type="ARBA" id="ARBA00023315"/>
    </source>
</evidence>
<dbReference type="PANTHER" id="PTHR18919:SF139">
    <property type="entry name" value="THIOLASE-LIKE PROTEIN TYPE 1 ADDITIONAL C-TERMINAL DOMAIN-CONTAINING PROTEIN"/>
    <property type="match status" value="1"/>
</dbReference>
<dbReference type="Gene3D" id="3.40.47.10">
    <property type="match status" value="1"/>
</dbReference>
<keyword evidence="6" id="KW-1185">Reference proteome</keyword>
<proteinExistence type="inferred from homology"/>
<gene>
    <name evidence="5" type="ORF">Q7514_19460</name>
</gene>
<keyword evidence="2" id="KW-0808">Transferase</keyword>
<dbReference type="Pfam" id="PF18313">
    <property type="entry name" value="TLP1_add_C"/>
    <property type="match status" value="1"/>
</dbReference>
<dbReference type="InterPro" id="IPR040771">
    <property type="entry name" value="TLP1_add_C"/>
</dbReference>
<dbReference type="PANTHER" id="PTHR18919">
    <property type="entry name" value="ACETYL-COA C-ACYLTRANSFERASE"/>
    <property type="match status" value="1"/>
</dbReference>
<evidence type="ECO:0000256" key="2">
    <source>
        <dbReference type="ARBA" id="ARBA00022679"/>
    </source>
</evidence>
<name>A0ABU7LDR8_9NOCA</name>
<keyword evidence="3" id="KW-0012">Acyltransferase</keyword>
<reference evidence="5 6" key="1">
    <citation type="submission" date="2023-07" db="EMBL/GenBank/DDBJ databases">
        <authorList>
            <person name="Girao M."/>
            <person name="Carvalho M.F."/>
        </authorList>
    </citation>
    <scope>NUCLEOTIDE SEQUENCE [LARGE SCALE GENOMIC DNA]</scope>
    <source>
        <strain evidence="5 6">YIM65754</strain>
    </source>
</reference>
<dbReference type="SUPFAM" id="SSF53901">
    <property type="entry name" value="Thiolase-like"/>
    <property type="match status" value="1"/>
</dbReference>
<evidence type="ECO:0000313" key="6">
    <source>
        <dbReference type="Proteomes" id="UP001336020"/>
    </source>
</evidence>
<feature type="domain" description="Thiolase-like protein type 1 additional C-terminal" evidence="4">
    <location>
        <begin position="431"/>
        <end position="490"/>
    </location>
</feature>
<accession>A0ABU7LDR8</accession>
<protein>
    <submittedName>
        <fullName evidence="5">Acetyl-CoA acetyltransferase</fullName>
    </submittedName>
</protein>
<sequence>MTDPARIEPTRTPVVIGVGDLRSGRAGAPADPREPLDLIVEATRAALADTGAPDELVSRIDTVRAVKTASWSYDDLPGLLAERIGATPEHTSTTPIGGHWPAAQLDRIAYDIATGTSSVALLVGGEAQASVSNALRAGTDPAALGWVTAPGGPPAFDPDDLGSAAMQRAAMVVPTRVYPLFENRLSHRLGHSREKSIEWSAELYGRFSEIAAENPASWSPNVRTSEDIRTVGPKNRAVTDPYPLLMNAMPFVDQAAAVVMTSLATARELGVADDRILYVWGGAGATEPTDVLSRADFGHSAALADALRRTLDRADLRASDFDIIDAYSCFPVVPKLLVEHLGLPRDTVPTVTGGHSFFGGPLNSYTLHSIVAVARRLRTDGELALVHGNGGYLTYQHVVVLGCTPHTDGYIGDPEPVLLPASEIEPVPDYAGEIEIVTATAELGRDGTPTIGFLIGTTPDGRRVSGHTDAAGAQILAGGADIIGTTVHVVDRGGMMVLNPTTAPMTETFTT</sequence>